<keyword evidence="1" id="KW-0472">Membrane</keyword>
<protein>
    <submittedName>
        <fullName evidence="2">Similar to An04g06830</fullName>
    </submittedName>
</protein>
<dbReference type="VEuPathDB" id="FungiDB:An04g06830"/>
<dbReference type="OrthoDB" id="4379079at2759"/>
<comment type="caution">
    <text evidence="2">The sequence shown here is derived from an EMBL/GenBank/DDBJ whole genome shotgun (WGS) entry which is preliminary data.</text>
</comment>
<feature type="transmembrane region" description="Helical" evidence="1">
    <location>
        <begin position="348"/>
        <end position="368"/>
    </location>
</feature>
<dbReference type="VEuPathDB" id="FungiDB:ASPNIDRAFT2_1167277"/>
<gene>
    <name evidence="2" type="ORF">ABL_02504</name>
</gene>
<dbReference type="VEuPathDB" id="FungiDB:M747DRAFT_346119"/>
<keyword evidence="1" id="KW-0812">Transmembrane</keyword>
<dbReference type="Proteomes" id="UP000068243">
    <property type="component" value="Unassembled WGS sequence"/>
</dbReference>
<dbReference type="VEuPathDB" id="FungiDB:ASPNIDRAFT2_1177791"/>
<feature type="transmembrane region" description="Helical" evidence="1">
    <location>
        <begin position="302"/>
        <end position="327"/>
    </location>
</feature>
<name>A0A100IBG4_ASPNG</name>
<dbReference type="EMBL" id="BCMY01000003">
    <property type="protein sequence ID" value="GAQ38149.1"/>
    <property type="molecule type" value="Genomic_DNA"/>
</dbReference>
<dbReference type="VEuPathDB" id="FungiDB:ATCC64974_81640"/>
<proteinExistence type="predicted"/>
<organism evidence="2 3">
    <name type="scientific">Aspergillus niger</name>
    <dbReference type="NCBI Taxonomy" id="5061"/>
    <lineage>
        <taxon>Eukaryota</taxon>
        <taxon>Fungi</taxon>
        <taxon>Dikarya</taxon>
        <taxon>Ascomycota</taxon>
        <taxon>Pezizomycotina</taxon>
        <taxon>Eurotiomycetes</taxon>
        <taxon>Eurotiomycetidae</taxon>
        <taxon>Eurotiales</taxon>
        <taxon>Aspergillaceae</taxon>
        <taxon>Aspergillus</taxon>
        <taxon>Aspergillus subgen. Circumdati</taxon>
    </lineage>
</organism>
<keyword evidence="1" id="KW-1133">Transmembrane helix</keyword>
<feature type="transmembrane region" description="Helical" evidence="1">
    <location>
        <begin position="245"/>
        <end position="266"/>
    </location>
</feature>
<feature type="transmembrane region" description="Helical" evidence="1">
    <location>
        <begin position="210"/>
        <end position="233"/>
    </location>
</feature>
<evidence type="ECO:0000313" key="2">
    <source>
        <dbReference type="EMBL" id="GAQ38149.1"/>
    </source>
</evidence>
<evidence type="ECO:0000256" key="1">
    <source>
        <dbReference type="SAM" id="Phobius"/>
    </source>
</evidence>
<evidence type="ECO:0000313" key="3">
    <source>
        <dbReference type="Proteomes" id="UP000068243"/>
    </source>
</evidence>
<dbReference type="AlphaFoldDB" id="A0A100IBG4"/>
<reference evidence="3" key="1">
    <citation type="journal article" date="2016" name="Genome Announc.">
        <title>Draft genome sequence of Aspergillus niger strain An76.</title>
        <authorList>
            <person name="Gong W."/>
            <person name="Cheng Z."/>
            <person name="Zhang H."/>
            <person name="Liu L."/>
            <person name="Gao P."/>
            <person name="Wang L."/>
        </authorList>
    </citation>
    <scope>NUCLEOTIDE SEQUENCE [LARGE SCALE GENOMIC DNA]</scope>
    <source>
        <strain evidence="3">An76</strain>
    </source>
</reference>
<sequence length="377" mass="43103">MSSPMDLSHPLPTPYPKKSLYDPPIRILVDTRIHLLPGDTNEDRNTFLINHICHLHWHTEFIPSKHRRYAFSTERYPIESTRCLFLVDCGQTASKEEDEDVPVVYYKWTGEYLTPLPILSYEAWIKNKLKYVYPFTPAPNWQNGVNRDREREMLLSKVLWASSSGGATDDDLRALRDNEEDWAWLRASLDPDVFGGFFGFSQLRSGLQTFYWQVVIGLTWFSTITHLSCLTALRNHLYLHSSERTWRLAAMAILCVLLAIGLGFTANYDWAFFGGGDEPNYGDAAICYIRIRSPLGHAFYTMLFSVLLITFSFVIFWVAVAYSWGIYRLIAALQMTWKPTGFLNGSSDWTFGQVIAMLLLAGPLITIVESFQSDTGG</sequence>
<dbReference type="VEuPathDB" id="FungiDB:ATCC64974_81630"/>
<accession>A0A100IBG4</accession>